<evidence type="ECO:0000313" key="2">
    <source>
        <dbReference type="EMBL" id="GAH49567.1"/>
    </source>
</evidence>
<name>X1FX51_9ZZZZ</name>
<dbReference type="EMBL" id="BARU01021807">
    <property type="protein sequence ID" value="GAH49567.1"/>
    <property type="molecule type" value="Genomic_DNA"/>
</dbReference>
<protein>
    <submittedName>
        <fullName evidence="2">Uncharacterized protein</fullName>
    </submittedName>
</protein>
<gene>
    <name evidence="2" type="ORF">S03H2_35623</name>
</gene>
<keyword evidence="1" id="KW-0175">Coiled coil</keyword>
<comment type="caution">
    <text evidence="2">The sequence shown here is derived from an EMBL/GenBank/DDBJ whole genome shotgun (WGS) entry which is preliminary data.</text>
</comment>
<dbReference type="AlphaFoldDB" id="X1FX51"/>
<evidence type="ECO:0000256" key="1">
    <source>
        <dbReference type="SAM" id="Coils"/>
    </source>
</evidence>
<sequence length="89" mass="10242">GVQVVSPLTLSHKIELIKAGVHAKKLSEEAESVRNDLNIISRGFDEIDELWRVFYSTHLRNAGEKAEALDRAYKKLRDEFDRISRMSKD</sequence>
<feature type="coiled-coil region" evidence="1">
    <location>
        <begin position="59"/>
        <end position="86"/>
    </location>
</feature>
<reference evidence="2" key="1">
    <citation type="journal article" date="2014" name="Front. Microbiol.">
        <title>High frequency of phylogenetically diverse reductive dehalogenase-homologous genes in deep subseafloor sedimentary metagenomes.</title>
        <authorList>
            <person name="Kawai M."/>
            <person name="Futagami T."/>
            <person name="Toyoda A."/>
            <person name="Takaki Y."/>
            <person name="Nishi S."/>
            <person name="Hori S."/>
            <person name="Arai W."/>
            <person name="Tsubouchi T."/>
            <person name="Morono Y."/>
            <person name="Uchiyama I."/>
            <person name="Ito T."/>
            <person name="Fujiyama A."/>
            <person name="Inagaki F."/>
            <person name="Takami H."/>
        </authorList>
    </citation>
    <scope>NUCLEOTIDE SEQUENCE</scope>
    <source>
        <strain evidence="2">Expedition CK06-06</strain>
    </source>
</reference>
<proteinExistence type="predicted"/>
<feature type="non-terminal residue" evidence="2">
    <location>
        <position position="1"/>
    </location>
</feature>
<organism evidence="2">
    <name type="scientific">marine sediment metagenome</name>
    <dbReference type="NCBI Taxonomy" id="412755"/>
    <lineage>
        <taxon>unclassified sequences</taxon>
        <taxon>metagenomes</taxon>
        <taxon>ecological metagenomes</taxon>
    </lineage>
</organism>
<accession>X1FX51</accession>